<dbReference type="NCBIfam" id="TIGR02464">
    <property type="entry name" value="ribofla_fusion"/>
    <property type="match status" value="1"/>
</dbReference>
<accession>A0ABT6YW83</accession>
<proteinExistence type="predicted"/>
<dbReference type="SUPFAM" id="SSF143990">
    <property type="entry name" value="YbiA-like"/>
    <property type="match status" value="1"/>
</dbReference>
<evidence type="ECO:0000313" key="5">
    <source>
        <dbReference type="Proteomes" id="UP001225761"/>
    </source>
</evidence>
<evidence type="ECO:0000259" key="3">
    <source>
        <dbReference type="Pfam" id="PF08719"/>
    </source>
</evidence>
<comment type="catalytic activity">
    <reaction evidence="2">
        <text>2,5-diamino-6-hydroxy-4-(5-phosphoribosylamino)-pyrimidine + H2O = 2,5,6-triamino-4-hydroxypyrimidine + D-ribose 5-phosphate</text>
        <dbReference type="Rhea" id="RHEA:23436"/>
        <dbReference type="ChEBI" id="CHEBI:15377"/>
        <dbReference type="ChEBI" id="CHEBI:58614"/>
        <dbReference type="ChEBI" id="CHEBI:78346"/>
        <dbReference type="ChEBI" id="CHEBI:137796"/>
    </reaction>
</comment>
<reference evidence="4 5" key="1">
    <citation type="submission" date="2023-05" db="EMBL/GenBank/DDBJ databases">
        <title>Novel species of genus Flectobacillus isolated from stream in China.</title>
        <authorList>
            <person name="Lu H."/>
        </authorList>
    </citation>
    <scope>NUCLEOTIDE SEQUENCE [LARGE SCALE GENOMIC DNA]</scope>
    <source>
        <strain evidence="4 5">LFS242W</strain>
    </source>
</reference>
<dbReference type="InterPro" id="IPR012816">
    <property type="entry name" value="NADAR"/>
</dbReference>
<protein>
    <submittedName>
        <fullName evidence="4">NADAR family protein</fullName>
    </submittedName>
</protein>
<organism evidence="4 5">
    <name type="scientific">Flectobacillus rivi</name>
    <dbReference type="NCBI Taxonomy" id="2984209"/>
    <lineage>
        <taxon>Bacteria</taxon>
        <taxon>Pseudomonadati</taxon>
        <taxon>Bacteroidota</taxon>
        <taxon>Cytophagia</taxon>
        <taxon>Cytophagales</taxon>
        <taxon>Flectobacillaceae</taxon>
        <taxon>Flectobacillus</taxon>
    </lineage>
</organism>
<dbReference type="EMBL" id="JASHIE010000001">
    <property type="protein sequence ID" value="MDI9873141.1"/>
    <property type="molecule type" value="Genomic_DNA"/>
</dbReference>
<name>A0ABT6YW83_9BACT</name>
<dbReference type="Gene3D" id="1.10.357.40">
    <property type="entry name" value="YbiA-like"/>
    <property type="match status" value="1"/>
</dbReference>
<dbReference type="RefSeq" id="WP_283380346.1">
    <property type="nucleotide sequence ID" value="NZ_JASHIE010000001.1"/>
</dbReference>
<sequence length="185" mass="21890">MKYNQQWLCEKYNYGEPIKYLFFWGHQSTKDGSLSKSCFSQWWQSPFEVDREVFVTAEHWMMVHKARLFQDEFTAEKILKVKSPAEAKKLGRSVKNFDSRIWDTHKFNIVVEGNFHKFSQDIALKEFLLTTQNRVIVEASPVDSIWGIGMASDHPDVENPMEWEGENLLGYALMEVRDRLQNFRQ</sequence>
<comment type="caution">
    <text evidence="4">The sequence shown here is derived from an EMBL/GenBank/DDBJ whole genome shotgun (WGS) entry which is preliminary data.</text>
</comment>
<dbReference type="Pfam" id="PF08719">
    <property type="entry name" value="NADAR"/>
    <property type="match status" value="1"/>
</dbReference>
<feature type="domain" description="NADAR" evidence="3">
    <location>
        <begin position="22"/>
        <end position="181"/>
    </location>
</feature>
<comment type="catalytic activity">
    <reaction evidence="1">
        <text>5-amino-6-(5-phospho-D-ribosylamino)uracil + H2O = 5,6-diaminouracil + D-ribose 5-phosphate</text>
        <dbReference type="Rhea" id="RHEA:55020"/>
        <dbReference type="ChEBI" id="CHEBI:15377"/>
        <dbReference type="ChEBI" id="CHEBI:46252"/>
        <dbReference type="ChEBI" id="CHEBI:58453"/>
        <dbReference type="ChEBI" id="CHEBI:78346"/>
    </reaction>
</comment>
<evidence type="ECO:0000256" key="1">
    <source>
        <dbReference type="ARBA" id="ARBA00000022"/>
    </source>
</evidence>
<keyword evidence="5" id="KW-1185">Reference proteome</keyword>
<gene>
    <name evidence="4" type="ORF">QM481_01285</name>
</gene>
<evidence type="ECO:0000256" key="2">
    <source>
        <dbReference type="ARBA" id="ARBA00000751"/>
    </source>
</evidence>
<dbReference type="Proteomes" id="UP001225761">
    <property type="component" value="Unassembled WGS sequence"/>
</dbReference>
<dbReference type="InterPro" id="IPR037238">
    <property type="entry name" value="YbiA-like_sf"/>
</dbReference>
<evidence type="ECO:0000313" key="4">
    <source>
        <dbReference type="EMBL" id="MDI9873141.1"/>
    </source>
</evidence>
<dbReference type="CDD" id="cd15457">
    <property type="entry name" value="NADAR"/>
    <property type="match status" value="1"/>
</dbReference>